<evidence type="ECO:0000313" key="3">
    <source>
        <dbReference type="Proteomes" id="UP000554235"/>
    </source>
</evidence>
<evidence type="ECO:0000313" key="2">
    <source>
        <dbReference type="EMBL" id="KAF4461214.1"/>
    </source>
</evidence>
<name>A0A8H4L4U9_9HYPO</name>
<gene>
    <name evidence="2" type="ORF">FALBO_11993</name>
</gene>
<dbReference type="PANTHER" id="PTHR33112:SF10">
    <property type="entry name" value="TOL"/>
    <property type="match status" value="1"/>
</dbReference>
<dbReference type="Proteomes" id="UP000554235">
    <property type="component" value="Unassembled WGS sequence"/>
</dbReference>
<keyword evidence="3" id="KW-1185">Reference proteome</keyword>
<accession>A0A8H4L4U9</accession>
<evidence type="ECO:0000259" key="1">
    <source>
        <dbReference type="Pfam" id="PF06985"/>
    </source>
</evidence>
<dbReference type="AlphaFoldDB" id="A0A8H4L4U9"/>
<dbReference type="InterPro" id="IPR010730">
    <property type="entry name" value="HET"/>
</dbReference>
<dbReference type="OrthoDB" id="1862401at2759"/>
<organism evidence="2 3">
    <name type="scientific">Fusarium albosuccineum</name>
    <dbReference type="NCBI Taxonomy" id="1237068"/>
    <lineage>
        <taxon>Eukaryota</taxon>
        <taxon>Fungi</taxon>
        <taxon>Dikarya</taxon>
        <taxon>Ascomycota</taxon>
        <taxon>Pezizomycotina</taxon>
        <taxon>Sordariomycetes</taxon>
        <taxon>Hypocreomycetidae</taxon>
        <taxon>Hypocreales</taxon>
        <taxon>Nectriaceae</taxon>
        <taxon>Fusarium</taxon>
        <taxon>Fusarium decemcellulare species complex</taxon>
    </lineage>
</organism>
<dbReference type="EMBL" id="JAADYS010001760">
    <property type="protein sequence ID" value="KAF4461214.1"/>
    <property type="molecule type" value="Genomic_DNA"/>
</dbReference>
<dbReference type="PANTHER" id="PTHR33112">
    <property type="entry name" value="DOMAIN PROTEIN, PUTATIVE-RELATED"/>
    <property type="match status" value="1"/>
</dbReference>
<reference evidence="2 3" key="1">
    <citation type="submission" date="2020-01" db="EMBL/GenBank/DDBJ databases">
        <title>Identification and distribution of gene clusters putatively required for synthesis of sphingolipid metabolism inhibitors in phylogenetically diverse species of the filamentous fungus Fusarium.</title>
        <authorList>
            <person name="Kim H.-S."/>
            <person name="Busman M."/>
            <person name="Brown D.W."/>
            <person name="Divon H."/>
            <person name="Uhlig S."/>
            <person name="Proctor R.H."/>
        </authorList>
    </citation>
    <scope>NUCLEOTIDE SEQUENCE [LARGE SCALE GENOMIC DNA]</scope>
    <source>
        <strain evidence="2 3">NRRL 20459</strain>
    </source>
</reference>
<dbReference type="Pfam" id="PF06985">
    <property type="entry name" value="HET"/>
    <property type="match status" value="1"/>
</dbReference>
<sequence>MLCALCMSIFLNSADRGVHHKDRESVAAAAKNGCRICHHMNAQIQEWNSLPLRYEFKWDDRIYEIQFYETNPESLSQDGFRYNQHWKVFADVHIAEQVPSGYDQFVADVTGDLESDLCRVRREFPALRDIPDNTGHEDVAKLAKTWLKDCKDFHRCESVVGTRDIEWYPQRLIYVGDTDQPPRLIFREEEHVEGGYAALSHCWGPDPQFTTLSSDTLEQFRDEIPLAELPASFRDAIITCRRLDIPYIWIDSLCILQRGEDSHADWLHNSEEMHLVYFNCELNIAIDVSKNPHEGAFRQRDPTFLQSCTVWSPFHPKVRVPRRLAYSPTGKAVIPQPDHLKELEKEDESSAGKINVLEIYTEKDLSWAQRDQPLNTRAWVFQERLLSPRTLHFVSDRITWECERRHRLTEYLRGGRDGTRDLGFDTRYTEPFSIGKTGYLHQFYASLVDPYTVRQLSHPNEGKLVAFASVARKCSSWFGGEYCAGIFRNTMPWGLVWRTSRGSKTSGEPSAYRAPSWSWASVDTRVMFQLIGDIRTEFAEVKDVSIQLVDPNNPFGQVKSASLTLTGPLVAPERLVRPSSPEPEWTVHGPRGRARINTVAGHHLRLQVDDLQIGRLDKESGSKKGPLSYDKWLLSQENMFFLAIGEATTDPPSDNVAKTFGILLKRASEGNYYYIQS</sequence>
<feature type="domain" description="Heterokaryon incompatibility" evidence="1">
    <location>
        <begin position="196"/>
        <end position="383"/>
    </location>
</feature>
<protein>
    <recommendedName>
        <fullName evidence="1">Heterokaryon incompatibility domain-containing protein</fullName>
    </recommendedName>
</protein>
<proteinExistence type="predicted"/>
<comment type="caution">
    <text evidence="2">The sequence shown here is derived from an EMBL/GenBank/DDBJ whole genome shotgun (WGS) entry which is preliminary data.</text>
</comment>